<dbReference type="SMART" id="SM00028">
    <property type="entry name" value="TPR"/>
    <property type="match status" value="7"/>
</dbReference>
<proteinExistence type="predicted"/>
<evidence type="ECO:0000313" key="2">
    <source>
        <dbReference type="Proteomes" id="UP001189122"/>
    </source>
</evidence>
<evidence type="ECO:0000313" key="1">
    <source>
        <dbReference type="EMBL" id="CAA2619091.1"/>
    </source>
</evidence>
<dbReference type="Gene3D" id="1.25.40.10">
    <property type="entry name" value="Tetratricopeptide repeat domain"/>
    <property type="match status" value="1"/>
</dbReference>
<dbReference type="Pfam" id="PF13432">
    <property type="entry name" value="TPR_16"/>
    <property type="match status" value="1"/>
</dbReference>
<reference evidence="1 2" key="1">
    <citation type="submission" date="2019-12" db="EMBL/GenBank/DDBJ databases">
        <authorList>
            <person name="Scholz U."/>
            <person name="Mascher M."/>
            <person name="Fiebig A."/>
        </authorList>
    </citation>
    <scope>NUCLEOTIDE SEQUENCE</scope>
</reference>
<protein>
    <submittedName>
        <fullName evidence="1">Uncharacterized protein</fullName>
    </submittedName>
</protein>
<sequence>MGNEEYMKGKFVEALALYDRAILISPETAAYWSNKAAALTELGRFLEAANVCREAVRIEPGFCRAHHRLAKLYIRLGEAGKALHHYGAAGSEASFGEVSQAKNLQSHIDRSSEARKRRDWRTVLKEVQYAISAEPTQLRRSSSPVFASQAEALLKLQRHQEANAAFINVPAFDVDASTMFFGPAATAYFLSVRAQVHMAVGRFDEALSTAQRAVRVDSGSEEAAAVARRTRAAALSRSRGNELFKVLRFADACAAYGEGLQQEPLNSVLLCNRAAALCKLKRWEEAVEDCTMALVVRPPYHKARLRRAQCYAKMERWRAAVEDYEILAQEMAGDEAMESALLEAGAASSREETGRVAALGLEAMWLSSGQRIRTCVAFFCNKSEGSDHIWFSAEELWRKYPTVNFLKGRQPYLVKPEEQSSVPSFKMYKNGSKIEELSRSDFHLLEGSLRVHSI</sequence>
<dbReference type="AlphaFoldDB" id="A0A7I8ILR3"/>
<accession>A0A7I8ILR3</accession>
<dbReference type="InterPro" id="IPR044534">
    <property type="entry name" value="TTL1-4"/>
</dbReference>
<keyword evidence="2" id="KW-1185">Reference proteome</keyword>
<dbReference type="EMBL" id="LR743591">
    <property type="protein sequence ID" value="CAA2619091.1"/>
    <property type="molecule type" value="Genomic_DNA"/>
</dbReference>
<dbReference type="PANTHER" id="PTHR46050">
    <property type="entry name" value="TPR REPEAT-CONTAINING THIOREDOXIN"/>
    <property type="match status" value="1"/>
</dbReference>
<dbReference type="SUPFAM" id="SSF48452">
    <property type="entry name" value="TPR-like"/>
    <property type="match status" value="2"/>
</dbReference>
<dbReference type="PANTHER" id="PTHR46050:SF7">
    <property type="entry name" value="TETRATRICOPEPTIDE REPEAT (TPR)-LIKE SUPERFAMILY PROTEIN"/>
    <property type="match status" value="1"/>
</dbReference>
<dbReference type="GO" id="GO:0005737">
    <property type="term" value="C:cytoplasm"/>
    <property type="evidence" value="ECO:0007669"/>
    <property type="project" value="TreeGrafter"/>
</dbReference>
<gene>
    <name evidence="1" type="ORF">SI7747_04005258</name>
</gene>
<name>A0A7I8ILR3_SPIIN</name>
<dbReference type="InterPro" id="IPR011990">
    <property type="entry name" value="TPR-like_helical_dom_sf"/>
</dbReference>
<dbReference type="EMBL" id="CACRZD030000004">
    <property type="protein sequence ID" value="CAA6658817.1"/>
    <property type="molecule type" value="Genomic_DNA"/>
</dbReference>
<organism evidence="1">
    <name type="scientific">Spirodela intermedia</name>
    <name type="common">Intermediate duckweed</name>
    <dbReference type="NCBI Taxonomy" id="51605"/>
    <lineage>
        <taxon>Eukaryota</taxon>
        <taxon>Viridiplantae</taxon>
        <taxon>Streptophyta</taxon>
        <taxon>Embryophyta</taxon>
        <taxon>Tracheophyta</taxon>
        <taxon>Spermatophyta</taxon>
        <taxon>Magnoliopsida</taxon>
        <taxon>Liliopsida</taxon>
        <taxon>Araceae</taxon>
        <taxon>Lemnoideae</taxon>
        <taxon>Spirodela</taxon>
    </lineage>
</organism>
<dbReference type="Proteomes" id="UP001189122">
    <property type="component" value="Unassembled WGS sequence"/>
</dbReference>
<dbReference type="InterPro" id="IPR019734">
    <property type="entry name" value="TPR_rpt"/>
</dbReference>